<reference evidence="4 5" key="1">
    <citation type="journal article" date="2013" name="MBio">
        <title>Genome sequencing of the plant pathogen Taphrina deformans, the causal agent of peach leaf curl.</title>
        <authorList>
            <person name="Cisse O.H."/>
            <person name="Almeida J.M.G.C.F."/>
            <person name="Fonseca A."/>
            <person name="Kumar A.A."/>
            <person name="Salojaervi J."/>
            <person name="Overmyer K."/>
            <person name="Hauser P.M."/>
            <person name="Pagni M."/>
        </authorList>
    </citation>
    <scope>NUCLEOTIDE SEQUENCE [LARGE SCALE GENOMIC DNA]</scope>
    <source>
        <strain evidence="5">PYCC 5710 / ATCC 11124 / CBS 356.35 / IMI 108563 / JCM 9778 / NBRC 8474</strain>
    </source>
</reference>
<dbReference type="PANTHER" id="PTHR47336:SF2">
    <property type="entry name" value="TRANSCRIPTION FACTOR HMS1-RELATED"/>
    <property type="match status" value="1"/>
</dbReference>
<dbReference type="Proteomes" id="UP000013776">
    <property type="component" value="Unassembled WGS sequence"/>
</dbReference>
<feature type="region of interest" description="Disordered" evidence="2">
    <location>
        <begin position="110"/>
        <end position="167"/>
    </location>
</feature>
<name>R4XFU3_TAPDE</name>
<dbReference type="OrthoDB" id="2133190at2759"/>
<dbReference type="STRING" id="1097556.R4XFU3"/>
<feature type="coiled-coil region" evidence="1">
    <location>
        <begin position="214"/>
        <end position="241"/>
    </location>
</feature>
<dbReference type="Pfam" id="PF00010">
    <property type="entry name" value="HLH"/>
    <property type="match status" value="1"/>
</dbReference>
<evidence type="ECO:0000256" key="1">
    <source>
        <dbReference type="SAM" id="Coils"/>
    </source>
</evidence>
<keyword evidence="5" id="KW-1185">Reference proteome</keyword>
<dbReference type="InterPro" id="IPR011598">
    <property type="entry name" value="bHLH_dom"/>
</dbReference>
<evidence type="ECO:0000313" key="5">
    <source>
        <dbReference type="Proteomes" id="UP000013776"/>
    </source>
</evidence>
<dbReference type="PROSITE" id="PS50888">
    <property type="entry name" value="BHLH"/>
    <property type="match status" value="1"/>
</dbReference>
<dbReference type="EMBL" id="CAHR02000074">
    <property type="protein sequence ID" value="CCG82239.1"/>
    <property type="molecule type" value="Genomic_DNA"/>
</dbReference>
<organism evidence="4 5">
    <name type="scientific">Taphrina deformans (strain PYCC 5710 / ATCC 11124 / CBS 356.35 / IMI 108563 / JCM 9778 / NBRC 8474)</name>
    <name type="common">Peach leaf curl fungus</name>
    <name type="synonym">Lalaria deformans</name>
    <dbReference type="NCBI Taxonomy" id="1097556"/>
    <lineage>
        <taxon>Eukaryota</taxon>
        <taxon>Fungi</taxon>
        <taxon>Dikarya</taxon>
        <taxon>Ascomycota</taxon>
        <taxon>Taphrinomycotina</taxon>
        <taxon>Taphrinomycetes</taxon>
        <taxon>Taphrinales</taxon>
        <taxon>Taphrinaceae</taxon>
        <taxon>Taphrina</taxon>
    </lineage>
</organism>
<proteinExistence type="predicted"/>
<dbReference type="InterPro" id="IPR036638">
    <property type="entry name" value="HLH_DNA-bd_sf"/>
</dbReference>
<dbReference type="GO" id="GO:0046983">
    <property type="term" value="F:protein dimerization activity"/>
    <property type="evidence" value="ECO:0007669"/>
    <property type="project" value="InterPro"/>
</dbReference>
<dbReference type="Gene3D" id="4.10.280.10">
    <property type="entry name" value="Helix-loop-helix DNA-binding domain"/>
    <property type="match status" value="1"/>
</dbReference>
<dbReference type="InterPro" id="IPR052099">
    <property type="entry name" value="Regulatory_TF_Diverse"/>
</dbReference>
<evidence type="ECO:0000313" key="4">
    <source>
        <dbReference type="EMBL" id="CCG82239.1"/>
    </source>
</evidence>
<sequence length="696" mass="77141">MSFEDFLVPMIPGLIYDTHSEQSQSPKSNLDTSLSFEADWLNWDANADGTNDHIEPIISVSEPSMFGAQYAFPGDLTIKSANDQANIYQIEGSKVVAPDLLLNAHSSVAPPLLRSNDSSENKGTKRKMSDSSEDLFLSNRALSSSREDSPGGMNANADGSMLDSRRPMKVSHNVIEKRYRSNLNEKIMVLRDSVPALKAEALSANVKHPKGKIIQAATEYIRDIEAKCARLQEDNNRLMSKLHGEPRPKSGGPLAKVVVGGLATMMCLNTSGESGSASNHTKRALQEIEPFSKASCFSFMQSVVVVTKMLLLIAAVVYVINPNLFTSAGSLPKERLNEKYSQSALDDTMQEDVQENREAMHDNVSAMLEMPCDRPGLFKRILQGCFVLFLEILIGQSGWNVLINRGLDYALTRQNACRMLIETQLLGGDKYINQAKLFLSAIQSLGYRMPKEMRALHFAMVCHGYAPAGIVRWCISLFWSSTSQTGQVILQLPLNQLFSARVLEAMWAWTTGIEDPLIANVRSDETIDTPLKQLASIHAALMQNQILRDWLRGSETASALAHKMDTLLDYCPRNSRILINSLYLKSMIEPNDWLERAMLKSISVTEQADTASSLDVSMQLRCCVLLNLLEKNPKVEEVSDVLQMAEVETSSLLPGYSSRIVANCIAKHRLDDDDGISEALRRIFAKIGGTSRLELQ</sequence>
<evidence type="ECO:0000256" key="2">
    <source>
        <dbReference type="SAM" id="MobiDB-lite"/>
    </source>
</evidence>
<gene>
    <name evidence="4" type="ORF">TAPDE_002246</name>
</gene>
<dbReference type="eggNOG" id="KOG2588">
    <property type="taxonomic scope" value="Eukaryota"/>
</dbReference>
<dbReference type="AlphaFoldDB" id="R4XFU3"/>
<dbReference type="VEuPathDB" id="FungiDB:TAPDE_002246"/>
<feature type="domain" description="BHLH" evidence="3">
    <location>
        <begin position="167"/>
        <end position="224"/>
    </location>
</feature>
<accession>R4XFU3</accession>
<evidence type="ECO:0000259" key="3">
    <source>
        <dbReference type="PROSITE" id="PS50888"/>
    </source>
</evidence>
<comment type="caution">
    <text evidence="4">The sequence shown here is derived from an EMBL/GenBank/DDBJ whole genome shotgun (WGS) entry which is preliminary data.</text>
</comment>
<dbReference type="PANTHER" id="PTHR47336">
    <property type="entry name" value="TRANSCRIPTION FACTOR HMS1-RELATED"/>
    <property type="match status" value="1"/>
</dbReference>
<protein>
    <submittedName>
        <fullName evidence="4">Sterol regulatory element-binding protein 1</fullName>
    </submittedName>
</protein>
<dbReference type="SMART" id="SM00353">
    <property type="entry name" value="HLH"/>
    <property type="match status" value="1"/>
</dbReference>
<dbReference type="SUPFAM" id="SSF47459">
    <property type="entry name" value="HLH, helix-loop-helix DNA-binding domain"/>
    <property type="match status" value="1"/>
</dbReference>
<feature type="compositionally biased region" description="Basic and acidic residues" evidence="2">
    <location>
        <begin position="117"/>
        <end position="130"/>
    </location>
</feature>
<keyword evidence="1" id="KW-0175">Coiled coil</keyword>